<feature type="signal peptide" evidence="1">
    <location>
        <begin position="1"/>
        <end position="19"/>
    </location>
</feature>
<reference evidence="4 5" key="1">
    <citation type="submission" date="2019-05" db="EMBL/GenBank/DDBJ databases">
        <title>Emergence of the Ug99 lineage of the wheat stem rust pathogen through somatic hybridization.</title>
        <authorList>
            <person name="Li F."/>
            <person name="Upadhyaya N.M."/>
            <person name="Sperschneider J."/>
            <person name="Matny O."/>
            <person name="Nguyen-Phuc H."/>
            <person name="Mago R."/>
            <person name="Raley C."/>
            <person name="Miller M.E."/>
            <person name="Silverstein K.A.T."/>
            <person name="Henningsen E."/>
            <person name="Hirsch C.D."/>
            <person name="Visser B."/>
            <person name="Pretorius Z.A."/>
            <person name="Steffenson B.J."/>
            <person name="Schwessinger B."/>
            <person name="Dodds P.N."/>
            <person name="Figueroa M."/>
        </authorList>
    </citation>
    <scope>NUCLEOTIDE SEQUENCE [LARGE SCALE GENOMIC DNA]</scope>
    <source>
        <strain evidence="2">21-0</strain>
        <strain evidence="3 5">Ug99</strain>
    </source>
</reference>
<keyword evidence="4" id="KW-1185">Reference proteome</keyword>
<name>A0A5B0M5W0_PUCGR</name>
<comment type="caution">
    <text evidence="2">The sequence shown here is derived from an EMBL/GenBank/DDBJ whole genome shotgun (WGS) entry which is preliminary data.</text>
</comment>
<dbReference type="AlphaFoldDB" id="A0A5B0M5W0"/>
<evidence type="ECO:0000256" key="1">
    <source>
        <dbReference type="SAM" id="SignalP"/>
    </source>
</evidence>
<dbReference type="EMBL" id="VSWC01000170">
    <property type="protein sequence ID" value="KAA1071408.1"/>
    <property type="molecule type" value="Genomic_DNA"/>
</dbReference>
<evidence type="ECO:0000313" key="5">
    <source>
        <dbReference type="Proteomes" id="UP000325313"/>
    </source>
</evidence>
<accession>A0A5B0M5W0</accession>
<sequence>MKFFSVFIAIMLGGLTVEALDRSNTDPAFAPSDFPCVDKSQPQAVCLGTVVKKAKDRTIYYLHSADNAPKDTFSCNELRNRFGGGFHNTCCSKDLDLSKFPQTIPQTEKKVTFAKLDPKTFDKFCKDLTPS</sequence>
<proteinExistence type="predicted"/>
<feature type="chain" id="PRO_5036137151" evidence="1">
    <location>
        <begin position="20"/>
        <end position="131"/>
    </location>
</feature>
<dbReference type="Proteomes" id="UP000324748">
    <property type="component" value="Unassembled WGS sequence"/>
</dbReference>
<evidence type="ECO:0000313" key="2">
    <source>
        <dbReference type="EMBL" id="KAA1071408.1"/>
    </source>
</evidence>
<gene>
    <name evidence="2" type="ORF">PGT21_006322</name>
    <name evidence="3" type="ORF">PGTUg99_011965</name>
</gene>
<dbReference type="OrthoDB" id="10424905at2759"/>
<dbReference type="Proteomes" id="UP000325313">
    <property type="component" value="Unassembled WGS sequence"/>
</dbReference>
<organism evidence="2 4">
    <name type="scientific">Puccinia graminis f. sp. tritici</name>
    <dbReference type="NCBI Taxonomy" id="56615"/>
    <lineage>
        <taxon>Eukaryota</taxon>
        <taxon>Fungi</taxon>
        <taxon>Dikarya</taxon>
        <taxon>Basidiomycota</taxon>
        <taxon>Pucciniomycotina</taxon>
        <taxon>Pucciniomycetes</taxon>
        <taxon>Pucciniales</taxon>
        <taxon>Pucciniaceae</taxon>
        <taxon>Puccinia</taxon>
    </lineage>
</organism>
<dbReference type="EMBL" id="VDEP01000211">
    <property type="protein sequence ID" value="KAA1123126.1"/>
    <property type="molecule type" value="Genomic_DNA"/>
</dbReference>
<evidence type="ECO:0000313" key="4">
    <source>
        <dbReference type="Proteomes" id="UP000324748"/>
    </source>
</evidence>
<evidence type="ECO:0000313" key="3">
    <source>
        <dbReference type="EMBL" id="KAA1123126.1"/>
    </source>
</evidence>
<keyword evidence="1" id="KW-0732">Signal</keyword>
<protein>
    <submittedName>
        <fullName evidence="2">Uncharacterized protein</fullName>
    </submittedName>
</protein>